<dbReference type="KEGG" id="msg:MSMEI_6325"/>
<organism evidence="1 2">
    <name type="scientific">Mycolicibacterium smegmatis (strain ATCC 700084 / mc(2)155)</name>
    <name type="common">Mycobacterium smegmatis</name>
    <dbReference type="NCBI Taxonomy" id="246196"/>
    <lineage>
        <taxon>Bacteria</taxon>
        <taxon>Bacillati</taxon>
        <taxon>Actinomycetota</taxon>
        <taxon>Actinomycetes</taxon>
        <taxon>Mycobacteriales</taxon>
        <taxon>Mycobacteriaceae</taxon>
        <taxon>Mycolicibacterium</taxon>
    </lineage>
</organism>
<name>I7GFU7_MYCS2</name>
<evidence type="ECO:0000313" key="1">
    <source>
        <dbReference type="EMBL" id="AFP42751.1"/>
    </source>
</evidence>
<reference evidence="1 2" key="1">
    <citation type="journal article" date="2007" name="Genome Biol.">
        <title>Interrupted coding sequences in Mycobacterium smegmatis: authentic mutations or sequencing errors?</title>
        <authorList>
            <person name="Deshayes C."/>
            <person name="Perrodou E."/>
            <person name="Gallien S."/>
            <person name="Euphrasie D."/>
            <person name="Schaeffer C."/>
            <person name="Van-Dorsselaer A."/>
            <person name="Poch O."/>
            <person name="Lecompte O."/>
            <person name="Reyrat J.M."/>
        </authorList>
    </citation>
    <scope>NUCLEOTIDE SEQUENCE [LARGE SCALE GENOMIC DNA]</scope>
    <source>
        <strain evidence="2">ATCC 700084 / mc(2)155</strain>
    </source>
</reference>
<sequence length="184" mass="19973">MTADRICVEPERIAALRLRQRDGITCGPTVAVVAGVMLDPAKRDKLLGSHGGQWFAAEQGRIHSDINAIWPRRLGTTPAGMARALSEHSASAGFRYRWRRFRGASDPLTDVLRAAAEGRPVAMLVGARGIPRHWVLIVGVSGGRLQCYEPSSGRVVGVPVDNIRGARLTGVGFRRPFAFVVPDR</sequence>
<evidence type="ECO:0000313" key="2">
    <source>
        <dbReference type="Proteomes" id="UP000006158"/>
    </source>
</evidence>
<accession>I7GFU7</accession>
<dbReference type="EMBL" id="CP001663">
    <property type="protein sequence ID" value="AFP42751.1"/>
    <property type="molecule type" value="Genomic_DNA"/>
</dbReference>
<gene>
    <name evidence="1" type="ordered locus">MSMEI_6325</name>
</gene>
<dbReference type="Proteomes" id="UP000006158">
    <property type="component" value="Chromosome"/>
</dbReference>
<reference evidence="1 2" key="2">
    <citation type="journal article" date="2009" name="Genome Res.">
        <title>Ortho-proteogenomics: multiple proteomes investigation through orthology and a new MS-based protocol.</title>
        <authorList>
            <person name="Gallien S."/>
            <person name="Perrodou E."/>
            <person name="Carapito C."/>
            <person name="Deshayes C."/>
            <person name="Reyrat J.M."/>
            <person name="Van Dorsselaer A."/>
            <person name="Poch O."/>
            <person name="Schaeffer C."/>
            <person name="Lecompte O."/>
        </authorList>
    </citation>
    <scope>NUCLEOTIDE SEQUENCE [LARGE SCALE GENOMIC DNA]</scope>
    <source>
        <strain evidence="2">ATCC 700084 / mc(2)155</strain>
    </source>
</reference>
<dbReference type="PATRIC" id="fig|246196.56.peg.6451"/>
<evidence type="ECO:0008006" key="3">
    <source>
        <dbReference type="Google" id="ProtNLM"/>
    </source>
</evidence>
<proteinExistence type="predicted"/>
<dbReference type="AlphaFoldDB" id="I7GFU7"/>
<protein>
    <recommendedName>
        <fullName evidence="3">Peptidase C39-like domain-containing protein</fullName>
    </recommendedName>
</protein>